<dbReference type="Proteomes" id="UP000192772">
    <property type="component" value="Unassembled WGS sequence"/>
</dbReference>
<protein>
    <recommendedName>
        <fullName evidence="3">Pyridoxamine 5'-phosphate oxidase putative domain-containing protein</fullName>
    </recommendedName>
</protein>
<name>A0A1A0Q8I7_9MYCO</name>
<organism evidence="1 2">
    <name type="scientific">Mycolicibacterium elephantis</name>
    <dbReference type="NCBI Taxonomy" id="81858"/>
    <lineage>
        <taxon>Bacteria</taxon>
        <taxon>Bacillati</taxon>
        <taxon>Actinomycetota</taxon>
        <taxon>Actinomycetes</taxon>
        <taxon>Mycobacteriales</taxon>
        <taxon>Mycobacteriaceae</taxon>
        <taxon>Mycolicibacterium</taxon>
    </lineage>
</organism>
<dbReference type="Gene3D" id="2.30.110.10">
    <property type="entry name" value="Electron Transport, Fmn-binding Protein, Chain A"/>
    <property type="match status" value="1"/>
</dbReference>
<dbReference type="EMBL" id="MVHP01000010">
    <property type="protein sequence ID" value="ORA66192.1"/>
    <property type="molecule type" value="Genomic_DNA"/>
</dbReference>
<proteinExistence type="predicted"/>
<sequence length="124" mass="13169">MSVKVDLDGLADALADFTFAYLITVGDDYRAHTVAVEPTLTSGVLDVGSVGNTTQRNVAAHGDVTVVWPPREPGGYSLIVDGTGRITDSALRVEPTRAVLHRKATPDSPKTSPDCLHDCVPLKK</sequence>
<dbReference type="OrthoDB" id="8907583at2"/>
<dbReference type="SUPFAM" id="SSF50475">
    <property type="entry name" value="FMN-binding split barrel"/>
    <property type="match status" value="1"/>
</dbReference>
<gene>
    <name evidence="1" type="ORF">BST23_10805</name>
</gene>
<dbReference type="AlphaFoldDB" id="A0A1A0Q8I7"/>
<dbReference type="InterPro" id="IPR012349">
    <property type="entry name" value="Split_barrel_FMN-bd"/>
</dbReference>
<evidence type="ECO:0000313" key="1">
    <source>
        <dbReference type="EMBL" id="ORA66192.1"/>
    </source>
</evidence>
<dbReference type="STRING" id="81858.BST23_10805"/>
<evidence type="ECO:0000313" key="2">
    <source>
        <dbReference type="Proteomes" id="UP000192772"/>
    </source>
</evidence>
<dbReference type="RefSeq" id="WP_064892424.1">
    <property type="nucleotide sequence ID" value="NZ_LZHS01000044.1"/>
</dbReference>
<evidence type="ECO:0008006" key="3">
    <source>
        <dbReference type="Google" id="ProtNLM"/>
    </source>
</evidence>
<accession>A0A1X0D201</accession>
<reference evidence="1 2" key="1">
    <citation type="submission" date="2017-02" db="EMBL/GenBank/DDBJ databases">
        <title>The new phylogeny of genus Mycobacterium.</title>
        <authorList>
            <person name="Tortoli E."/>
            <person name="Trovato A."/>
            <person name="Cirillo D.M."/>
        </authorList>
    </citation>
    <scope>NUCLEOTIDE SEQUENCE [LARGE SCALE GENOMIC DNA]</scope>
    <source>
        <strain evidence="1 2">FI-09383</strain>
    </source>
</reference>
<comment type="caution">
    <text evidence="1">The sequence shown here is derived from an EMBL/GenBank/DDBJ whole genome shotgun (WGS) entry which is preliminary data.</text>
</comment>
<accession>A0A1A0Q8I7</accession>